<evidence type="ECO:0000313" key="3">
    <source>
        <dbReference type="Proteomes" id="UP001204851"/>
    </source>
</evidence>
<keyword evidence="1" id="KW-1133">Transmembrane helix</keyword>
<gene>
    <name evidence="2" type="ORF">M0L44_00425</name>
</gene>
<protein>
    <submittedName>
        <fullName evidence="2">Uncharacterized protein</fullName>
    </submittedName>
</protein>
<organism evidence="2 3">
    <name type="scientific">Ideonella oryzae</name>
    <dbReference type="NCBI Taxonomy" id="2937441"/>
    <lineage>
        <taxon>Bacteria</taxon>
        <taxon>Pseudomonadati</taxon>
        <taxon>Pseudomonadota</taxon>
        <taxon>Betaproteobacteria</taxon>
        <taxon>Burkholderiales</taxon>
        <taxon>Sphaerotilaceae</taxon>
        <taxon>Ideonella</taxon>
    </lineage>
</organism>
<evidence type="ECO:0000313" key="2">
    <source>
        <dbReference type="EMBL" id="MCO5975186.1"/>
    </source>
</evidence>
<keyword evidence="3" id="KW-1185">Reference proteome</keyword>
<evidence type="ECO:0000256" key="1">
    <source>
        <dbReference type="SAM" id="Phobius"/>
    </source>
</evidence>
<keyword evidence="1" id="KW-0472">Membrane</keyword>
<feature type="transmembrane region" description="Helical" evidence="1">
    <location>
        <begin position="29"/>
        <end position="48"/>
    </location>
</feature>
<dbReference type="Proteomes" id="UP001204851">
    <property type="component" value="Unassembled WGS sequence"/>
</dbReference>
<reference evidence="2 3" key="1">
    <citation type="submission" date="2022-06" db="EMBL/GenBank/DDBJ databases">
        <title>Ideonella sp. NS12-5 Genome sequencing and assembly.</title>
        <authorList>
            <person name="Jung Y."/>
        </authorList>
    </citation>
    <scope>NUCLEOTIDE SEQUENCE [LARGE SCALE GENOMIC DNA]</scope>
    <source>
        <strain evidence="2 3">NS12-5</strain>
    </source>
</reference>
<proteinExistence type="predicted"/>
<sequence length="51" mass="5263">MLFAAVRLKQTVTATQKTGIAAAMFGDQLGLSFVIGVAAVLVGLRLTLKAT</sequence>
<dbReference type="RefSeq" id="WP_252767640.1">
    <property type="nucleotide sequence ID" value="NZ_JAMXMC010000001.1"/>
</dbReference>
<comment type="caution">
    <text evidence="2">The sequence shown here is derived from an EMBL/GenBank/DDBJ whole genome shotgun (WGS) entry which is preliminary data.</text>
</comment>
<name>A0ABT1BGC3_9BURK</name>
<accession>A0ABT1BGC3</accession>
<dbReference type="EMBL" id="JAMXMC010000001">
    <property type="protein sequence ID" value="MCO5975186.1"/>
    <property type="molecule type" value="Genomic_DNA"/>
</dbReference>
<keyword evidence="1" id="KW-0812">Transmembrane</keyword>